<evidence type="ECO:0000256" key="13">
    <source>
        <dbReference type="ARBA" id="ARBA00041418"/>
    </source>
</evidence>
<evidence type="ECO:0000256" key="5">
    <source>
        <dbReference type="ARBA" id="ARBA00022960"/>
    </source>
</evidence>
<feature type="transmembrane region" description="Helical" evidence="16">
    <location>
        <begin position="124"/>
        <end position="139"/>
    </location>
</feature>
<dbReference type="GO" id="GO:0015648">
    <property type="term" value="F:lipid-linked peptidoglycan transporter activity"/>
    <property type="evidence" value="ECO:0007669"/>
    <property type="project" value="TreeGrafter"/>
</dbReference>
<name>A0A1F7GEZ3_9BACT</name>
<dbReference type="PANTHER" id="PTHR30474">
    <property type="entry name" value="CELL CYCLE PROTEIN"/>
    <property type="match status" value="1"/>
</dbReference>
<dbReference type="Pfam" id="PF01098">
    <property type="entry name" value="FTSW_RODA_SPOVE"/>
    <property type="match status" value="1"/>
</dbReference>
<feature type="transmembrane region" description="Helical" evidence="16">
    <location>
        <begin position="319"/>
        <end position="340"/>
    </location>
</feature>
<evidence type="ECO:0000256" key="7">
    <source>
        <dbReference type="ARBA" id="ARBA00022989"/>
    </source>
</evidence>
<evidence type="ECO:0000256" key="11">
    <source>
        <dbReference type="ARBA" id="ARBA00038053"/>
    </source>
</evidence>
<evidence type="ECO:0000313" key="18">
    <source>
        <dbReference type="Proteomes" id="UP000178372"/>
    </source>
</evidence>
<evidence type="ECO:0000256" key="9">
    <source>
        <dbReference type="ARBA" id="ARBA00032370"/>
    </source>
</evidence>
<organism evidence="17 18">
    <name type="scientific">Candidatus Roizmanbacteria bacterium RIFCSPHIGHO2_01_FULL_39_12b</name>
    <dbReference type="NCBI Taxonomy" id="1802030"/>
    <lineage>
        <taxon>Bacteria</taxon>
        <taxon>Candidatus Roizmaniibacteriota</taxon>
    </lineage>
</organism>
<evidence type="ECO:0000256" key="15">
    <source>
        <dbReference type="ARBA" id="ARBA00049902"/>
    </source>
</evidence>
<gene>
    <name evidence="17" type="ORF">A2690_02400</name>
</gene>
<dbReference type="Proteomes" id="UP000178372">
    <property type="component" value="Unassembled WGS sequence"/>
</dbReference>
<dbReference type="PANTHER" id="PTHR30474:SF2">
    <property type="entry name" value="PEPTIDOGLYCAN GLYCOSYLTRANSFERASE FTSW-RELATED"/>
    <property type="match status" value="1"/>
</dbReference>
<dbReference type="GO" id="GO:0032153">
    <property type="term" value="C:cell division site"/>
    <property type="evidence" value="ECO:0007669"/>
    <property type="project" value="TreeGrafter"/>
</dbReference>
<keyword evidence="4 16" id="KW-0812">Transmembrane</keyword>
<dbReference type="GO" id="GO:0005886">
    <property type="term" value="C:plasma membrane"/>
    <property type="evidence" value="ECO:0007669"/>
    <property type="project" value="TreeGrafter"/>
</dbReference>
<feature type="transmembrane region" description="Helical" evidence="16">
    <location>
        <begin position="253"/>
        <end position="273"/>
    </location>
</feature>
<comment type="subcellular location">
    <subcellularLocation>
        <location evidence="1">Membrane</location>
        <topology evidence="1">Multi-pass membrane protein</topology>
    </subcellularLocation>
</comment>
<evidence type="ECO:0000256" key="14">
    <source>
        <dbReference type="ARBA" id="ARBA00044770"/>
    </source>
</evidence>
<feature type="transmembrane region" description="Helical" evidence="16">
    <location>
        <begin position="90"/>
        <end position="112"/>
    </location>
</feature>
<feature type="transmembrane region" description="Helical" evidence="16">
    <location>
        <begin position="31"/>
        <end position="50"/>
    </location>
</feature>
<dbReference type="AlphaFoldDB" id="A0A1F7GEZ3"/>
<dbReference type="GO" id="GO:0008360">
    <property type="term" value="P:regulation of cell shape"/>
    <property type="evidence" value="ECO:0007669"/>
    <property type="project" value="UniProtKB-KW"/>
</dbReference>
<evidence type="ECO:0000256" key="1">
    <source>
        <dbReference type="ARBA" id="ARBA00004141"/>
    </source>
</evidence>
<evidence type="ECO:0000256" key="12">
    <source>
        <dbReference type="ARBA" id="ARBA00041185"/>
    </source>
</evidence>
<keyword evidence="5" id="KW-0133">Cell shape</keyword>
<keyword evidence="8 16" id="KW-0472">Membrane</keyword>
<comment type="caution">
    <text evidence="17">The sequence shown here is derived from an EMBL/GenBank/DDBJ whole genome shotgun (WGS) entry which is preliminary data.</text>
</comment>
<keyword evidence="2" id="KW-0328">Glycosyltransferase</keyword>
<dbReference type="EC" id="2.4.99.28" evidence="14"/>
<evidence type="ECO:0000256" key="16">
    <source>
        <dbReference type="SAM" id="Phobius"/>
    </source>
</evidence>
<dbReference type="GO" id="GO:0008955">
    <property type="term" value="F:peptidoglycan glycosyltransferase activity"/>
    <property type="evidence" value="ECO:0007669"/>
    <property type="project" value="UniProtKB-EC"/>
</dbReference>
<comment type="similarity">
    <text evidence="11">Belongs to the SEDS family. FtsW subfamily.</text>
</comment>
<evidence type="ECO:0000313" key="17">
    <source>
        <dbReference type="EMBL" id="OGK17032.1"/>
    </source>
</evidence>
<feature type="transmembrane region" description="Helical" evidence="16">
    <location>
        <begin position="285"/>
        <end position="307"/>
    </location>
</feature>
<keyword evidence="6" id="KW-0573">Peptidoglycan synthesis</keyword>
<feature type="transmembrane region" description="Helical" evidence="16">
    <location>
        <begin position="145"/>
        <end position="160"/>
    </location>
</feature>
<keyword evidence="3" id="KW-0808">Transferase</keyword>
<feature type="transmembrane region" description="Helical" evidence="16">
    <location>
        <begin position="57"/>
        <end position="78"/>
    </location>
</feature>
<reference evidence="17 18" key="1">
    <citation type="journal article" date="2016" name="Nat. Commun.">
        <title>Thousands of microbial genomes shed light on interconnected biogeochemical processes in an aquifer system.</title>
        <authorList>
            <person name="Anantharaman K."/>
            <person name="Brown C.T."/>
            <person name="Hug L.A."/>
            <person name="Sharon I."/>
            <person name="Castelle C.J."/>
            <person name="Probst A.J."/>
            <person name="Thomas B.C."/>
            <person name="Singh A."/>
            <person name="Wilkins M.J."/>
            <person name="Karaoz U."/>
            <person name="Brodie E.L."/>
            <person name="Williams K.H."/>
            <person name="Hubbard S.S."/>
            <person name="Banfield J.F."/>
        </authorList>
    </citation>
    <scope>NUCLEOTIDE SEQUENCE [LARGE SCALE GENOMIC DNA]</scope>
</reference>
<evidence type="ECO:0000256" key="2">
    <source>
        <dbReference type="ARBA" id="ARBA00022676"/>
    </source>
</evidence>
<evidence type="ECO:0000256" key="6">
    <source>
        <dbReference type="ARBA" id="ARBA00022984"/>
    </source>
</evidence>
<sequence length="346" mass="38527">MPIVLTIAGLFFIFEASSVSAFRQLGDSFYFLKRQLVFFVVGIGLMVFFSKLNYKKLYNLAIPALFISIVSLILVIIPHITDPVSGARRWISIAGFTFQPSEFTKLAMILYLSSWFVKKERERFISFAALMIFIILLIMGQPDLGTATIIVLLSVCMYILSGEDMKYLFASVPFGIAGLFFLIKTSEYRTKRFLTFLNPNLDIQGISYHLNQILISLSAGGLVGRGFSESRQKYQFLPEAHTDSIFAIIGEEAGFIGGVTVIIAYMYLLYLLYKVVRACPDRFGQLLSAAVFALLALQVAINLSGMVNLLPLTGVPLPFISYGGSNLLVMYILMGVAINIGRRNNL</sequence>
<protein>
    <recommendedName>
        <fullName evidence="12">Probable peptidoglycan glycosyltransferase FtsW</fullName>
        <ecNumber evidence="14">2.4.99.28</ecNumber>
    </recommendedName>
    <alternativeName>
        <fullName evidence="13">Cell division protein FtsW</fullName>
    </alternativeName>
    <alternativeName>
        <fullName evidence="10">Cell wall polymerase</fullName>
    </alternativeName>
    <alternativeName>
        <fullName evidence="9">Peptidoglycan polymerase</fullName>
    </alternativeName>
</protein>
<evidence type="ECO:0000256" key="4">
    <source>
        <dbReference type="ARBA" id="ARBA00022692"/>
    </source>
</evidence>
<dbReference type="InterPro" id="IPR001182">
    <property type="entry name" value="FtsW/RodA"/>
</dbReference>
<dbReference type="GO" id="GO:0009252">
    <property type="term" value="P:peptidoglycan biosynthetic process"/>
    <property type="evidence" value="ECO:0007669"/>
    <property type="project" value="UniProtKB-KW"/>
</dbReference>
<evidence type="ECO:0000256" key="3">
    <source>
        <dbReference type="ARBA" id="ARBA00022679"/>
    </source>
</evidence>
<dbReference type="GO" id="GO:0051301">
    <property type="term" value="P:cell division"/>
    <property type="evidence" value="ECO:0007669"/>
    <property type="project" value="InterPro"/>
</dbReference>
<accession>A0A1F7GEZ3</accession>
<proteinExistence type="inferred from homology"/>
<dbReference type="EMBL" id="MFZF01000007">
    <property type="protein sequence ID" value="OGK17032.1"/>
    <property type="molecule type" value="Genomic_DNA"/>
</dbReference>
<feature type="transmembrane region" description="Helical" evidence="16">
    <location>
        <begin position="167"/>
        <end position="183"/>
    </location>
</feature>
<evidence type="ECO:0000256" key="10">
    <source>
        <dbReference type="ARBA" id="ARBA00033270"/>
    </source>
</evidence>
<evidence type="ECO:0000256" key="8">
    <source>
        <dbReference type="ARBA" id="ARBA00023136"/>
    </source>
</evidence>
<keyword evidence="7 16" id="KW-1133">Transmembrane helix</keyword>
<comment type="catalytic activity">
    <reaction evidence="15">
        <text>[GlcNAc-(1-&gt;4)-Mur2Ac(oyl-L-Ala-gamma-D-Glu-L-Lys-D-Ala-D-Ala)](n)-di-trans,octa-cis-undecaprenyl diphosphate + beta-D-GlcNAc-(1-&gt;4)-Mur2Ac(oyl-L-Ala-gamma-D-Glu-L-Lys-D-Ala-D-Ala)-di-trans,octa-cis-undecaprenyl diphosphate = [GlcNAc-(1-&gt;4)-Mur2Ac(oyl-L-Ala-gamma-D-Glu-L-Lys-D-Ala-D-Ala)](n+1)-di-trans,octa-cis-undecaprenyl diphosphate + di-trans,octa-cis-undecaprenyl diphosphate + H(+)</text>
        <dbReference type="Rhea" id="RHEA:23708"/>
        <dbReference type="Rhea" id="RHEA-COMP:9602"/>
        <dbReference type="Rhea" id="RHEA-COMP:9603"/>
        <dbReference type="ChEBI" id="CHEBI:15378"/>
        <dbReference type="ChEBI" id="CHEBI:58405"/>
        <dbReference type="ChEBI" id="CHEBI:60033"/>
        <dbReference type="ChEBI" id="CHEBI:78435"/>
        <dbReference type="EC" id="2.4.99.28"/>
    </reaction>
</comment>